<dbReference type="Proteomes" id="UP000035909">
    <property type="component" value="Unassembled WGS sequence"/>
</dbReference>
<protein>
    <submittedName>
        <fullName evidence="2">Capsular biosynthesis protein</fullName>
    </submittedName>
</protein>
<keyword evidence="3" id="KW-1185">Reference proteome</keyword>
<dbReference type="InterPro" id="IPR011009">
    <property type="entry name" value="Kinase-like_dom_sf"/>
</dbReference>
<dbReference type="InterPro" id="IPR002575">
    <property type="entry name" value="Aminoglycoside_PTrfase"/>
</dbReference>
<dbReference type="OrthoDB" id="9814110at2"/>
<dbReference type="EMBL" id="LDOU01000024">
    <property type="protein sequence ID" value="KLV05692.1"/>
    <property type="molecule type" value="Genomic_DNA"/>
</dbReference>
<evidence type="ECO:0000313" key="3">
    <source>
        <dbReference type="Proteomes" id="UP000035909"/>
    </source>
</evidence>
<evidence type="ECO:0000259" key="1">
    <source>
        <dbReference type="Pfam" id="PF01636"/>
    </source>
</evidence>
<organism evidence="2 3">
    <name type="scientific">Photobacterium ganghwense</name>
    <dbReference type="NCBI Taxonomy" id="320778"/>
    <lineage>
        <taxon>Bacteria</taxon>
        <taxon>Pseudomonadati</taxon>
        <taxon>Pseudomonadota</taxon>
        <taxon>Gammaproteobacteria</taxon>
        <taxon>Vibrionales</taxon>
        <taxon>Vibrionaceae</taxon>
        <taxon>Photobacterium</taxon>
    </lineage>
</organism>
<dbReference type="SUPFAM" id="SSF53448">
    <property type="entry name" value="Nucleotide-diphospho-sugar transferases"/>
    <property type="match status" value="1"/>
</dbReference>
<dbReference type="PATRIC" id="fig|320778.3.peg.4506"/>
<sequence>MFLIMSAAYVSQELESEFGTIPPAFLPLGNRRLFQHQVASAPEGKKIYLSLPESYQLETYDEAWLSKHGVALLRIPDGLSLGASLVSALTLADYDHKSSLSILFGDTLFSELPGGEDIITISQVENSYDWAIVTNDNSHWLDTPQHRHLLDQNNVVCGYFKFSQPQRLLKALTMAHWDFIQSLNYYHEECGLNSVHVSNWLDFGHLNTYYTSKAKFTTQRAFNHLEITPKWIRKSSTKNQKIAAEAHWFEQVPPILRTYLPQFLGTQTQNGTVSYQLEYLHHTALNELFVFSTLPELVWKQILSSCLDFIDACQQHTPATDNHQPIQSLEVLFGEKTRQRLTEYCQSVGCEMATPWTFNDNLSASFADLLAASEQYLPTASLPPSVMHGDYCFSNILYDFRSDKIKTIDPRGMDVHGDFTVYGDVRYDLAKLSHSVLGLYDWIIAGYYEVSVVQRAITFRLDIPKHIKSIQQLFITLMKEKYQLSDKALYAMQIQLFLSMLPLHADDLRRQQALMANAFRLYQLIQDAEV</sequence>
<dbReference type="SUPFAM" id="SSF56112">
    <property type="entry name" value="Protein kinase-like (PK-like)"/>
    <property type="match status" value="1"/>
</dbReference>
<dbReference type="STRING" id="320778.ABT57_20965"/>
<accession>A0A0J1JTV0</accession>
<comment type="caution">
    <text evidence="2">The sequence shown here is derived from an EMBL/GenBank/DDBJ whole genome shotgun (WGS) entry which is preliminary data.</text>
</comment>
<name>A0A0J1JTV0_9GAMM</name>
<proteinExistence type="predicted"/>
<dbReference type="InterPro" id="IPR029044">
    <property type="entry name" value="Nucleotide-diphossugar_trans"/>
</dbReference>
<gene>
    <name evidence="2" type="ORF">ABT57_20965</name>
</gene>
<evidence type="ECO:0000313" key="2">
    <source>
        <dbReference type="EMBL" id="KLV05692.1"/>
    </source>
</evidence>
<dbReference type="AlphaFoldDB" id="A0A0J1JTV0"/>
<dbReference type="Pfam" id="PF01636">
    <property type="entry name" value="APH"/>
    <property type="match status" value="1"/>
</dbReference>
<reference evidence="2 3" key="1">
    <citation type="submission" date="2015-05" db="EMBL/GenBank/DDBJ databases">
        <title>Photobacterium galathea sp. nov.</title>
        <authorList>
            <person name="Machado H."/>
            <person name="Gram L."/>
        </authorList>
    </citation>
    <scope>NUCLEOTIDE SEQUENCE [LARGE SCALE GENOMIC DNA]</scope>
    <source>
        <strain evidence="2 3">DSM 22954</strain>
    </source>
</reference>
<feature type="domain" description="Aminoglycoside phosphotransferase" evidence="1">
    <location>
        <begin position="258"/>
        <end position="433"/>
    </location>
</feature>
<dbReference type="RefSeq" id="WP_047887214.1">
    <property type="nucleotide sequence ID" value="NZ_CP071325.1"/>
</dbReference>